<name>A0ABY3CPV2_9FLAO</name>
<proteinExistence type="predicted"/>
<evidence type="ECO:0000313" key="4">
    <source>
        <dbReference type="Proteomes" id="UP000318528"/>
    </source>
</evidence>
<keyword evidence="2" id="KW-0238">DNA-binding</keyword>
<protein>
    <submittedName>
        <fullName evidence="3">Uncharacterized protein</fullName>
    </submittedName>
</protein>
<evidence type="ECO:0000256" key="1">
    <source>
        <dbReference type="ARBA" id="ARBA00022747"/>
    </source>
</evidence>
<keyword evidence="4" id="KW-1185">Reference proteome</keyword>
<evidence type="ECO:0000313" key="3">
    <source>
        <dbReference type="EMBL" id="TRX09883.1"/>
    </source>
</evidence>
<dbReference type="RefSeq" id="WP_143386631.1">
    <property type="nucleotide sequence ID" value="NZ_VJZM01000006.1"/>
</dbReference>
<dbReference type="InterPro" id="IPR044946">
    <property type="entry name" value="Restrct_endonuc_typeI_TRD_sf"/>
</dbReference>
<dbReference type="Proteomes" id="UP000318528">
    <property type="component" value="Unassembled WGS sequence"/>
</dbReference>
<accession>A0ABY3CPV2</accession>
<sequence>MSNAEGSAQPQANAKLLASFEINKPDESKILEFNRIIEPFFDSIENHHIENQKLEELRELLLVKMTKVETLELIS</sequence>
<organism evidence="3 4">
    <name type="scientific">Flavobacterium gawalongense</name>
    <dbReference type="NCBI Taxonomy" id="2594432"/>
    <lineage>
        <taxon>Bacteria</taxon>
        <taxon>Pseudomonadati</taxon>
        <taxon>Bacteroidota</taxon>
        <taxon>Flavobacteriia</taxon>
        <taxon>Flavobacteriales</taxon>
        <taxon>Flavobacteriaceae</taxon>
        <taxon>Flavobacterium</taxon>
    </lineage>
</organism>
<dbReference type="Gene3D" id="3.90.220.20">
    <property type="entry name" value="DNA methylase specificity domains"/>
    <property type="match status" value="1"/>
</dbReference>
<dbReference type="SUPFAM" id="SSF116734">
    <property type="entry name" value="DNA methylase specificity domain"/>
    <property type="match status" value="1"/>
</dbReference>
<dbReference type="EMBL" id="VJZN01000002">
    <property type="protein sequence ID" value="TRX09883.1"/>
    <property type="molecule type" value="Genomic_DNA"/>
</dbReference>
<evidence type="ECO:0000256" key="2">
    <source>
        <dbReference type="ARBA" id="ARBA00023125"/>
    </source>
</evidence>
<reference evidence="3 4" key="1">
    <citation type="submission" date="2019-07" db="EMBL/GenBank/DDBJ databases">
        <title>Novel species of Flavobacterium.</title>
        <authorList>
            <person name="Liu Q."/>
            <person name="Xin Y.-H."/>
        </authorList>
    </citation>
    <scope>NUCLEOTIDE SEQUENCE [LARGE SCALE GENOMIC DNA]</scope>
    <source>
        <strain evidence="3 4">GSP39</strain>
    </source>
</reference>
<keyword evidence="1" id="KW-0680">Restriction system</keyword>
<gene>
    <name evidence="3" type="ORF">FNW12_01850</name>
</gene>
<comment type="caution">
    <text evidence="3">The sequence shown here is derived from an EMBL/GenBank/DDBJ whole genome shotgun (WGS) entry which is preliminary data.</text>
</comment>